<organism evidence="2 3">
    <name type="scientific">Trichonephila inaurata madagascariensis</name>
    <dbReference type="NCBI Taxonomy" id="2747483"/>
    <lineage>
        <taxon>Eukaryota</taxon>
        <taxon>Metazoa</taxon>
        <taxon>Ecdysozoa</taxon>
        <taxon>Arthropoda</taxon>
        <taxon>Chelicerata</taxon>
        <taxon>Arachnida</taxon>
        <taxon>Araneae</taxon>
        <taxon>Araneomorphae</taxon>
        <taxon>Entelegynae</taxon>
        <taxon>Araneoidea</taxon>
        <taxon>Nephilidae</taxon>
        <taxon>Trichonephila</taxon>
        <taxon>Trichonephila inaurata</taxon>
    </lineage>
</organism>
<keyword evidence="3" id="KW-1185">Reference proteome</keyword>
<gene>
    <name evidence="2" type="ORF">TNIN_158751</name>
</gene>
<protein>
    <submittedName>
        <fullName evidence="2">Uncharacterized protein</fullName>
    </submittedName>
</protein>
<name>A0A8X7BR76_9ARAC</name>
<evidence type="ECO:0000256" key="1">
    <source>
        <dbReference type="SAM" id="MobiDB-lite"/>
    </source>
</evidence>
<evidence type="ECO:0000313" key="3">
    <source>
        <dbReference type="Proteomes" id="UP000886998"/>
    </source>
</evidence>
<dbReference type="Proteomes" id="UP000886998">
    <property type="component" value="Unassembled WGS sequence"/>
</dbReference>
<dbReference type="AlphaFoldDB" id="A0A8X7BR76"/>
<feature type="region of interest" description="Disordered" evidence="1">
    <location>
        <begin position="1"/>
        <end position="87"/>
    </location>
</feature>
<proteinExistence type="predicted"/>
<reference evidence="2" key="1">
    <citation type="submission" date="2020-08" db="EMBL/GenBank/DDBJ databases">
        <title>Multicomponent nature underlies the extraordinary mechanical properties of spider dragline silk.</title>
        <authorList>
            <person name="Kono N."/>
            <person name="Nakamura H."/>
            <person name="Mori M."/>
            <person name="Yoshida Y."/>
            <person name="Ohtoshi R."/>
            <person name="Malay A.D."/>
            <person name="Moran D.A.P."/>
            <person name="Tomita M."/>
            <person name="Numata K."/>
            <person name="Arakawa K."/>
        </authorList>
    </citation>
    <scope>NUCLEOTIDE SEQUENCE</scope>
</reference>
<accession>A0A8X7BR76</accession>
<feature type="compositionally biased region" description="Basic and acidic residues" evidence="1">
    <location>
        <begin position="42"/>
        <end position="57"/>
    </location>
</feature>
<sequence>MPKEASIEEKSPSKPEGVYRPERKTQNAQRIFQLKKKSPPSKRKESLAPKRKAEYPKKLRVKNRQQSLDTLLSPKRRSTTSVGSAKV</sequence>
<feature type="compositionally biased region" description="Basic and acidic residues" evidence="1">
    <location>
        <begin position="1"/>
        <end position="25"/>
    </location>
</feature>
<evidence type="ECO:0000313" key="2">
    <source>
        <dbReference type="EMBL" id="GFY39647.1"/>
    </source>
</evidence>
<comment type="caution">
    <text evidence="2">The sequence shown here is derived from an EMBL/GenBank/DDBJ whole genome shotgun (WGS) entry which is preliminary data.</text>
</comment>
<dbReference type="EMBL" id="BMAV01001475">
    <property type="protein sequence ID" value="GFY39647.1"/>
    <property type="molecule type" value="Genomic_DNA"/>
</dbReference>